<evidence type="ECO:0000256" key="2">
    <source>
        <dbReference type="ARBA" id="ARBA00048655"/>
    </source>
</evidence>
<dbReference type="OrthoDB" id="5772781at2759"/>
<dbReference type="Proteomes" id="UP000037035">
    <property type="component" value="Unassembled WGS sequence"/>
</dbReference>
<comment type="catalytic activity">
    <reaction evidence="2">
        <text>N(6)-D-ribulosyl-L-lysyl-[protein] + ATP = N(6)-(3-O-phospho-D-ribulosyl)-L-lysyl-[protein] + ADP + H(+)</text>
        <dbReference type="Rhea" id="RHEA:48432"/>
        <dbReference type="Rhea" id="RHEA-COMP:12103"/>
        <dbReference type="Rhea" id="RHEA-COMP:12104"/>
        <dbReference type="ChEBI" id="CHEBI:15378"/>
        <dbReference type="ChEBI" id="CHEBI:30616"/>
        <dbReference type="ChEBI" id="CHEBI:90418"/>
        <dbReference type="ChEBI" id="CHEBI:90420"/>
        <dbReference type="ChEBI" id="CHEBI:456216"/>
        <dbReference type="EC" id="2.7.1.172"/>
    </reaction>
    <physiologicalReaction direction="left-to-right" evidence="2">
        <dbReference type="Rhea" id="RHEA:48433"/>
    </physiologicalReaction>
</comment>
<dbReference type="EC" id="2.7.1.172" evidence="1"/>
<name>A0A0L6VBS4_9BASI</name>
<dbReference type="InterPro" id="IPR011009">
    <property type="entry name" value="Kinase-like_dom_sf"/>
</dbReference>
<gene>
    <name evidence="3" type="ORF">VP01_2019g2</name>
</gene>
<dbReference type="EMBL" id="LAVV01006859">
    <property type="protein sequence ID" value="KNZ58002.1"/>
    <property type="molecule type" value="Genomic_DNA"/>
</dbReference>
<dbReference type="VEuPathDB" id="FungiDB:VP01_2019g2"/>
<evidence type="ECO:0000256" key="1">
    <source>
        <dbReference type="ARBA" id="ARBA00011961"/>
    </source>
</evidence>
<dbReference type="STRING" id="27349.A0A0L6VBS4"/>
<evidence type="ECO:0000313" key="4">
    <source>
        <dbReference type="Proteomes" id="UP000037035"/>
    </source>
</evidence>
<dbReference type="GO" id="GO:0102193">
    <property type="term" value="F:protein-ribulosamine 3-kinase activity"/>
    <property type="evidence" value="ECO:0007669"/>
    <property type="project" value="UniProtKB-EC"/>
</dbReference>
<reference evidence="3 4" key="1">
    <citation type="submission" date="2015-08" db="EMBL/GenBank/DDBJ databases">
        <title>Next Generation Sequencing and Analysis of the Genome of Puccinia sorghi L Schw, the Causal Agent of Maize Common Rust.</title>
        <authorList>
            <person name="Rochi L."/>
            <person name="Burguener G."/>
            <person name="Darino M."/>
            <person name="Turjanski A."/>
            <person name="Kreff E."/>
            <person name="Dieguez M.J."/>
            <person name="Sacco F."/>
        </authorList>
    </citation>
    <scope>NUCLEOTIDE SEQUENCE [LARGE SCALE GENOMIC DNA]</scope>
    <source>
        <strain evidence="3 4">RO10H11247</strain>
    </source>
</reference>
<keyword evidence="4" id="KW-1185">Reference proteome</keyword>
<comment type="caution">
    <text evidence="3">The sequence shown here is derived from an EMBL/GenBank/DDBJ whole genome shotgun (WGS) entry which is preliminary data.</text>
</comment>
<accession>A0A0L6VBS4</accession>
<dbReference type="AlphaFoldDB" id="A0A0L6VBS4"/>
<organism evidence="3 4">
    <name type="scientific">Puccinia sorghi</name>
    <dbReference type="NCBI Taxonomy" id="27349"/>
    <lineage>
        <taxon>Eukaryota</taxon>
        <taxon>Fungi</taxon>
        <taxon>Dikarya</taxon>
        <taxon>Basidiomycota</taxon>
        <taxon>Pucciniomycotina</taxon>
        <taxon>Pucciniomycetes</taxon>
        <taxon>Pucciniales</taxon>
        <taxon>Pucciniaceae</taxon>
        <taxon>Puccinia</taxon>
    </lineage>
</organism>
<dbReference type="SUPFAM" id="SSF56112">
    <property type="entry name" value="Protein kinase-like (PK-like)"/>
    <property type="match status" value="1"/>
</dbReference>
<dbReference type="PANTHER" id="PTHR12149">
    <property type="entry name" value="FRUCTOSAMINE 3 KINASE-RELATED PROTEIN"/>
    <property type="match status" value="1"/>
</dbReference>
<dbReference type="Gene3D" id="3.90.1200.10">
    <property type="match status" value="1"/>
</dbReference>
<dbReference type="PANTHER" id="PTHR12149:SF8">
    <property type="entry name" value="PROTEIN-RIBULOSAMINE 3-KINASE"/>
    <property type="match status" value="1"/>
</dbReference>
<protein>
    <recommendedName>
        <fullName evidence="1">protein-ribulosamine 3-kinase</fullName>
        <ecNumber evidence="1">2.7.1.172</ecNumber>
    </recommendedName>
</protein>
<proteinExistence type="predicted"/>
<dbReference type="Pfam" id="PF03881">
    <property type="entry name" value="Fructosamin_kin"/>
    <property type="match status" value="1"/>
</dbReference>
<evidence type="ECO:0000313" key="3">
    <source>
        <dbReference type="EMBL" id="KNZ58002.1"/>
    </source>
</evidence>
<dbReference type="InterPro" id="IPR016477">
    <property type="entry name" value="Fructo-/Ketosamine-3-kinase"/>
</dbReference>
<sequence length="339" mass="38272">MTRSHLPPSLIHGFRNLNIPDETLVLALPDKVTDTSRGLSYFVKTTSSAAVGEVESLRVLEAAAPGFVPKPLGIFSHEGKTVMISEYFDLSYLPPKLEGSLARRLASMHDPENLASKSPNGMYGFDVPTHCGETEQVDNTWEKDWMVFYRDRRIMSLLDRIGDFEISKLGNTLCDLVIPFLLTDFHPAPVPVIIHGDLWSGNISANRQTSQPVLFDPSSYYGHNEVELGIMKMFGGRSGAFFEEYYHHRPKSEPHHTERIRYFIISLIKLYELYHHLNHTLIFGVSLLFLSPKDTKSLRIDIQSTCLIGGAQNFQGGYRNGAIKIMDELICFVKKQTHA</sequence>